<dbReference type="Pfam" id="PF00665">
    <property type="entry name" value="rve"/>
    <property type="match status" value="1"/>
</dbReference>
<dbReference type="PROSITE" id="PS50994">
    <property type="entry name" value="INTEGRASE"/>
    <property type="match status" value="1"/>
</dbReference>
<dbReference type="Proteomes" id="UP000014155">
    <property type="component" value="Unassembled WGS sequence"/>
</dbReference>
<dbReference type="GO" id="GO:0003676">
    <property type="term" value="F:nucleic acid binding"/>
    <property type="evidence" value="ECO:0007669"/>
    <property type="project" value="InterPro"/>
</dbReference>
<dbReference type="EMBL" id="AORV01000070">
    <property type="protein sequence ID" value="EMS69247.1"/>
    <property type="molecule type" value="Genomic_DNA"/>
</dbReference>
<evidence type="ECO:0000313" key="4">
    <source>
        <dbReference type="Proteomes" id="UP000014155"/>
    </source>
</evidence>
<organism evidence="3 4">
    <name type="scientific">Ruminiclostridium cellobioparum subsp. termitidis CT1112</name>
    <dbReference type="NCBI Taxonomy" id="1195236"/>
    <lineage>
        <taxon>Bacteria</taxon>
        <taxon>Bacillati</taxon>
        <taxon>Bacillota</taxon>
        <taxon>Clostridia</taxon>
        <taxon>Eubacteriales</taxon>
        <taxon>Oscillospiraceae</taxon>
        <taxon>Ruminiclostridium</taxon>
    </lineage>
</organism>
<dbReference type="eggNOG" id="COG2801">
    <property type="taxonomic scope" value="Bacteria"/>
</dbReference>
<evidence type="ECO:0000313" key="3">
    <source>
        <dbReference type="EMBL" id="EMS69247.1"/>
    </source>
</evidence>
<dbReference type="InterPro" id="IPR036397">
    <property type="entry name" value="RNaseH_sf"/>
</dbReference>
<dbReference type="Gene3D" id="3.30.420.10">
    <property type="entry name" value="Ribonuclease H-like superfamily/Ribonuclease H"/>
    <property type="match status" value="1"/>
</dbReference>
<accession>S0FFG5</accession>
<dbReference type="InterPro" id="IPR012337">
    <property type="entry name" value="RNaseH-like_sf"/>
</dbReference>
<dbReference type="PANTHER" id="PTHR46889:SF4">
    <property type="entry name" value="TRANSPOSASE INSO FOR INSERTION SEQUENCE ELEMENT IS911B-RELATED"/>
    <property type="match status" value="1"/>
</dbReference>
<dbReference type="STRING" id="1195236.CTER_5172"/>
<gene>
    <name evidence="3" type="ORF">CTER_5172</name>
</gene>
<dbReference type="Pfam" id="PF13276">
    <property type="entry name" value="HTH_21"/>
    <property type="match status" value="1"/>
</dbReference>
<evidence type="ECO:0000259" key="2">
    <source>
        <dbReference type="PROSITE" id="PS50994"/>
    </source>
</evidence>
<dbReference type="NCBIfam" id="NF033516">
    <property type="entry name" value="transpos_IS3"/>
    <property type="match status" value="1"/>
</dbReference>
<dbReference type="InterPro" id="IPR048020">
    <property type="entry name" value="Transpos_IS3"/>
</dbReference>
<comment type="function">
    <text evidence="1">Involved in the transposition of the insertion sequence.</text>
</comment>
<dbReference type="InterPro" id="IPR050900">
    <property type="entry name" value="Transposase_IS3/IS150/IS904"/>
</dbReference>
<evidence type="ECO:0000256" key="1">
    <source>
        <dbReference type="ARBA" id="ARBA00002286"/>
    </source>
</evidence>
<dbReference type="AlphaFoldDB" id="S0FFG5"/>
<dbReference type="InterPro" id="IPR025948">
    <property type="entry name" value="HTH-like_dom"/>
</dbReference>
<dbReference type="Pfam" id="PF13333">
    <property type="entry name" value="rve_2"/>
    <property type="match status" value="1"/>
</dbReference>
<dbReference type="PATRIC" id="fig|1195236.3.peg.5307"/>
<dbReference type="InterPro" id="IPR001584">
    <property type="entry name" value="Integrase_cat-core"/>
</dbReference>
<dbReference type="PANTHER" id="PTHR46889">
    <property type="entry name" value="TRANSPOSASE INSF FOR INSERTION SEQUENCE IS3B-RELATED"/>
    <property type="match status" value="1"/>
</dbReference>
<dbReference type="GO" id="GO:0015074">
    <property type="term" value="P:DNA integration"/>
    <property type="evidence" value="ECO:0007669"/>
    <property type="project" value="InterPro"/>
</dbReference>
<keyword evidence="4" id="KW-1185">Reference proteome</keyword>
<sequence length="282" mass="33065">MVALKGKYSLPLLLQKLELPKSCYYYQQKSATLPDKYADLRVRIKELFVESNKRYGYRRIHALLAKESYIVSEKIVRRIMKESDLKVMTRKRRIYNSYKGEITPAVPNIIERDFHADAPNKKWLTDITEFVIPARKIYLSPIVDCFDGMLPTWKISTTPDSKLVNDMLDDAIEHLKENEHPLIHTDRGCHYRWPGWISRMADAGLPRSMSKKGCSLDNSACEGFFGRIKNEMFYNQDWTGISVNEFIKILNTYLKWYNEKRIKISLRNISPLEYRRSLGLAI</sequence>
<dbReference type="SUPFAM" id="SSF53098">
    <property type="entry name" value="Ribonuclease H-like"/>
    <property type="match status" value="1"/>
</dbReference>
<reference evidence="3 4" key="1">
    <citation type="journal article" date="2013" name="Genome Announc.">
        <title>Draft Genome Sequence of the Cellulolytic, Mesophilic, Anaerobic Bacterium Clostridium termitidis Strain CT1112 (DSM 5398).</title>
        <authorList>
            <person name="Lal S."/>
            <person name="Ramachandran U."/>
            <person name="Zhang X."/>
            <person name="Munir R."/>
            <person name="Sparling R."/>
            <person name="Levin D.B."/>
        </authorList>
    </citation>
    <scope>NUCLEOTIDE SEQUENCE [LARGE SCALE GENOMIC DNA]</scope>
    <source>
        <strain evidence="3 4">CT1112</strain>
    </source>
</reference>
<comment type="caution">
    <text evidence="3">The sequence shown here is derived from an EMBL/GenBank/DDBJ whole genome shotgun (WGS) entry which is preliminary data.</text>
</comment>
<protein>
    <recommendedName>
        <fullName evidence="2">Integrase catalytic domain-containing protein</fullName>
    </recommendedName>
</protein>
<feature type="domain" description="Integrase catalytic" evidence="2">
    <location>
        <begin position="115"/>
        <end position="279"/>
    </location>
</feature>
<name>S0FFG5_RUMCE</name>
<proteinExistence type="predicted"/>